<proteinExistence type="predicted"/>
<reference evidence="1 2" key="1">
    <citation type="submission" date="2014-04" db="EMBL/GenBank/DDBJ databases">
        <authorList>
            <consortium name="International Citrus Genome Consortium"/>
            <person name="Gmitter F."/>
            <person name="Chen C."/>
            <person name="Farmerie W."/>
            <person name="Harkins T."/>
            <person name="Desany B."/>
            <person name="Mohiuddin M."/>
            <person name="Kodira C."/>
            <person name="Borodovsky M."/>
            <person name="Lomsadze A."/>
            <person name="Burns P."/>
            <person name="Jenkins J."/>
            <person name="Prochnik S."/>
            <person name="Shu S."/>
            <person name="Chapman J."/>
            <person name="Pitluck S."/>
            <person name="Schmutz J."/>
            <person name="Rokhsar D."/>
        </authorList>
    </citation>
    <scope>NUCLEOTIDE SEQUENCE</scope>
</reference>
<sequence>MSDQLVLLISEVPLRMENFEAINMNCPTQKFQQSIVSEAMLLLSDLVFRYLHSQICLDVGLLKARICLIYRALYGQWLTAASIGDFEHQCVSDMIALVLKPAEKNRVLLGNVGMLVVAALSGAAWSGSLIQACEPLLIGVHECLGSGFIATINRVPILSACRI</sequence>
<dbReference type="AlphaFoldDB" id="A0A067FTE1"/>
<protein>
    <submittedName>
        <fullName evidence="1">Uncharacterized protein</fullName>
    </submittedName>
</protein>
<dbReference type="EMBL" id="KK784899">
    <property type="protein sequence ID" value="KDO66476.1"/>
    <property type="molecule type" value="Genomic_DNA"/>
</dbReference>
<evidence type="ECO:0000313" key="2">
    <source>
        <dbReference type="Proteomes" id="UP000027120"/>
    </source>
</evidence>
<gene>
    <name evidence="1" type="ORF">CISIN_1g046131mg</name>
</gene>
<organism evidence="1 2">
    <name type="scientific">Citrus sinensis</name>
    <name type="common">Sweet orange</name>
    <name type="synonym">Citrus aurantium var. sinensis</name>
    <dbReference type="NCBI Taxonomy" id="2711"/>
    <lineage>
        <taxon>Eukaryota</taxon>
        <taxon>Viridiplantae</taxon>
        <taxon>Streptophyta</taxon>
        <taxon>Embryophyta</taxon>
        <taxon>Tracheophyta</taxon>
        <taxon>Spermatophyta</taxon>
        <taxon>Magnoliopsida</taxon>
        <taxon>eudicotyledons</taxon>
        <taxon>Gunneridae</taxon>
        <taxon>Pentapetalae</taxon>
        <taxon>rosids</taxon>
        <taxon>malvids</taxon>
        <taxon>Sapindales</taxon>
        <taxon>Rutaceae</taxon>
        <taxon>Aurantioideae</taxon>
        <taxon>Citrus</taxon>
    </lineage>
</organism>
<evidence type="ECO:0000313" key="1">
    <source>
        <dbReference type="EMBL" id="KDO66476.1"/>
    </source>
</evidence>
<accession>A0A067FTE1</accession>
<dbReference type="Proteomes" id="UP000027120">
    <property type="component" value="Unassembled WGS sequence"/>
</dbReference>
<keyword evidence="2" id="KW-1185">Reference proteome</keyword>
<name>A0A067FTE1_CITSI</name>